<protein>
    <submittedName>
        <fullName evidence="1">Uncharacterized protein</fullName>
    </submittedName>
</protein>
<reference evidence="1" key="1">
    <citation type="submission" date="2024-07" db="EMBL/GenBank/DDBJ databases">
        <title>Genome sequencing of plant associated microbes to promote plant fitness in Sorghum bicolor and Oryza sativa.</title>
        <authorList>
            <person name="Coleman-Derr D."/>
        </authorList>
    </citation>
    <scope>NUCLEOTIDE SEQUENCE</scope>
    <source>
        <strain evidence="1">SAI-173</strain>
    </source>
</reference>
<dbReference type="EMBL" id="JBGCBD010000002">
    <property type="protein sequence ID" value="MEY9815554.1"/>
    <property type="molecule type" value="Genomic_DNA"/>
</dbReference>
<keyword evidence="2" id="KW-1185">Reference proteome</keyword>
<comment type="caution">
    <text evidence="1">The sequence shown here is derived from an EMBL/GenBank/DDBJ whole genome shotgun (WGS) entry which is preliminary data.</text>
</comment>
<sequence length="75" mass="8844">MLGYDLENLTGQQRTTVELKAESDFADLPLEEMTVEQQQELATRYNRGPYWENDQAQRYGRDFAHHLDQARNAIR</sequence>
<evidence type="ECO:0000313" key="1">
    <source>
        <dbReference type="EMBL" id="MEY9815554.1"/>
    </source>
</evidence>
<accession>A0ACC6UVL2</accession>
<dbReference type="Proteomes" id="UP001565447">
    <property type="component" value="Unassembled WGS sequence"/>
</dbReference>
<name>A0ACC6UVL2_STRAO</name>
<organism evidence="1 2">
    <name type="scientific">Streptomyces albogriseolus</name>
    <dbReference type="NCBI Taxonomy" id="1887"/>
    <lineage>
        <taxon>Bacteria</taxon>
        <taxon>Bacillati</taxon>
        <taxon>Actinomycetota</taxon>
        <taxon>Actinomycetes</taxon>
        <taxon>Kitasatosporales</taxon>
        <taxon>Streptomycetaceae</taxon>
        <taxon>Streptomyces</taxon>
        <taxon>Streptomyces albogriseolus group</taxon>
    </lineage>
</organism>
<evidence type="ECO:0000313" key="2">
    <source>
        <dbReference type="Proteomes" id="UP001565447"/>
    </source>
</evidence>
<proteinExistence type="predicted"/>
<gene>
    <name evidence="1" type="ORF">RKD21_005811</name>
</gene>